<comment type="catalytic activity">
    <reaction evidence="7">
        <text>adenosine + H2O + H(+) = inosine + NH4(+)</text>
        <dbReference type="Rhea" id="RHEA:24408"/>
        <dbReference type="ChEBI" id="CHEBI:15377"/>
        <dbReference type="ChEBI" id="CHEBI:15378"/>
        <dbReference type="ChEBI" id="CHEBI:16335"/>
        <dbReference type="ChEBI" id="CHEBI:17596"/>
        <dbReference type="ChEBI" id="CHEBI:28938"/>
        <dbReference type="EC" id="3.5.4.4"/>
    </reaction>
    <physiologicalReaction direction="left-to-right" evidence="7">
        <dbReference type="Rhea" id="RHEA:24409"/>
    </physiologicalReaction>
</comment>
<evidence type="ECO:0000256" key="6">
    <source>
        <dbReference type="ARBA" id="ARBA00022833"/>
    </source>
</evidence>
<evidence type="ECO:0000256" key="3">
    <source>
        <dbReference type="ARBA" id="ARBA00022679"/>
    </source>
</evidence>
<keyword evidence="6" id="KW-0862">Zinc</keyword>
<dbReference type="PANTHER" id="PTHR30616:SF2">
    <property type="entry name" value="PURINE NUCLEOSIDE PHOSPHORYLASE LACC1"/>
    <property type="match status" value="1"/>
</dbReference>
<dbReference type="Proteomes" id="UP001595617">
    <property type="component" value="Unassembled WGS sequence"/>
</dbReference>
<dbReference type="NCBIfam" id="TIGR00726">
    <property type="entry name" value="peptidoglycan editing factor PgeF"/>
    <property type="match status" value="1"/>
</dbReference>
<keyword evidence="4" id="KW-0479">Metal-binding</keyword>
<protein>
    <recommendedName>
        <fullName evidence="10">Purine nucleoside phosphorylase</fullName>
    </recommendedName>
</protein>
<keyword evidence="5" id="KW-0378">Hydrolase</keyword>
<dbReference type="Gene3D" id="3.60.140.10">
    <property type="entry name" value="CNF1/YfiH-like putative cysteine hydrolases"/>
    <property type="match status" value="1"/>
</dbReference>
<dbReference type="InterPro" id="IPR003730">
    <property type="entry name" value="Cu_polyphenol_OxRdtase"/>
</dbReference>
<accession>A0ABV8A3E8</accession>
<comment type="catalytic activity">
    <reaction evidence="9">
        <text>S-methyl-5'-thioadenosine + phosphate = 5-(methylsulfanyl)-alpha-D-ribose 1-phosphate + adenine</text>
        <dbReference type="Rhea" id="RHEA:11852"/>
        <dbReference type="ChEBI" id="CHEBI:16708"/>
        <dbReference type="ChEBI" id="CHEBI:17509"/>
        <dbReference type="ChEBI" id="CHEBI:43474"/>
        <dbReference type="ChEBI" id="CHEBI:58533"/>
        <dbReference type="EC" id="2.4.2.28"/>
    </reaction>
    <physiologicalReaction direction="left-to-right" evidence="9">
        <dbReference type="Rhea" id="RHEA:11853"/>
    </physiologicalReaction>
</comment>
<evidence type="ECO:0000256" key="9">
    <source>
        <dbReference type="ARBA" id="ARBA00049893"/>
    </source>
</evidence>
<evidence type="ECO:0000313" key="11">
    <source>
        <dbReference type="EMBL" id="MFC3854176.1"/>
    </source>
</evidence>
<dbReference type="InterPro" id="IPR038371">
    <property type="entry name" value="Cu_polyphenol_OxRdtase_sf"/>
</dbReference>
<dbReference type="EMBL" id="JBHRYR010000005">
    <property type="protein sequence ID" value="MFC3854176.1"/>
    <property type="molecule type" value="Genomic_DNA"/>
</dbReference>
<sequence length="247" mass="26878">MTIIEGILRPDWHDLPDGVNAVTTTRLGGSSEAPYSSFNLAHHVGDDLPAVQRNRARLADILALPAVPQWLSQVHGIQVMRFLEPEDATLQADAAYTNKPGVPLAIMTADCLPVLIASKDGEELGAAHAGWRGLCDGVIEALAGHFRARPDELTAWLGPAIGPQAFEVGAEVRAAFMAADPKAELCFVERSNGKYLADIYALARQRLTRLGIHSVSGGEYCTVTDKERFFSYRRDGKTGRMATLIWR</sequence>
<dbReference type="RefSeq" id="WP_380698198.1">
    <property type="nucleotide sequence ID" value="NZ_JBHRYR010000005.1"/>
</dbReference>
<gene>
    <name evidence="11" type="primary">pgeF</name>
    <name evidence="11" type="ORF">ACFOOG_15135</name>
</gene>
<name>A0ABV8A3E8_9GAMM</name>
<dbReference type="PANTHER" id="PTHR30616">
    <property type="entry name" value="UNCHARACTERIZED PROTEIN YFIH"/>
    <property type="match status" value="1"/>
</dbReference>
<evidence type="ECO:0000256" key="2">
    <source>
        <dbReference type="ARBA" id="ARBA00007353"/>
    </source>
</evidence>
<comment type="catalytic activity">
    <reaction evidence="1">
        <text>inosine + phosphate = alpha-D-ribose 1-phosphate + hypoxanthine</text>
        <dbReference type="Rhea" id="RHEA:27646"/>
        <dbReference type="ChEBI" id="CHEBI:17368"/>
        <dbReference type="ChEBI" id="CHEBI:17596"/>
        <dbReference type="ChEBI" id="CHEBI:43474"/>
        <dbReference type="ChEBI" id="CHEBI:57720"/>
        <dbReference type="EC" id="2.4.2.1"/>
    </reaction>
    <physiologicalReaction direction="left-to-right" evidence="1">
        <dbReference type="Rhea" id="RHEA:27647"/>
    </physiologicalReaction>
</comment>
<comment type="catalytic activity">
    <reaction evidence="8">
        <text>adenosine + phosphate = alpha-D-ribose 1-phosphate + adenine</text>
        <dbReference type="Rhea" id="RHEA:27642"/>
        <dbReference type="ChEBI" id="CHEBI:16335"/>
        <dbReference type="ChEBI" id="CHEBI:16708"/>
        <dbReference type="ChEBI" id="CHEBI:43474"/>
        <dbReference type="ChEBI" id="CHEBI:57720"/>
        <dbReference type="EC" id="2.4.2.1"/>
    </reaction>
    <physiologicalReaction direction="left-to-right" evidence="8">
        <dbReference type="Rhea" id="RHEA:27643"/>
    </physiologicalReaction>
</comment>
<proteinExistence type="inferred from homology"/>
<evidence type="ECO:0000256" key="7">
    <source>
        <dbReference type="ARBA" id="ARBA00047989"/>
    </source>
</evidence>
<keyword evidence="12" id="KW-1185">Reference proteome</keyword>
<evidence type="ECO:0000256" key="4">
    <source>
        <dbReference type="ARBA" id="ARBA00022723"/>
    </source>
</evidence>
<evidence type="ECO:0000313" key="12">
    <source>
        <dbReference type="Proteomes" id="UP001595617"/>
    </source>
</evidence>
<evidence type="ECO:0000256" key="8">
    <source>
        <dbReference type="ARBA" id="ARBA00048968"/>
    </source>
</evidence>
<reference evidence="12" key="1">
    <citation type="journal article" date="2019" name="Int. J. Syst. Evol. Microbiol.">
        <title>The Global Catalogue of Microorganisms (GCM) 10K type strain sequencing project: providing services to taxonomists for standard genome sequencing and annotation.</title>
        <authorList>
            <consortium name="The Broad Institute Genomics Platform"/>
            <consortium name="The Broad Institute Genome Sequencing Center for Infectious Disease"/>
            <person name="Wu L."/>
            <person name="Ma J."/>
        </authorList>
    </citation>
    <scope>NUCLEOTIDE SEQUENCE [LARGE SCALE GENOMIC DNA]</scope>
    <source>
        <strain evidence="12">IBRC 10765</strain>
    </source>
</reference>
<dbReference type="SUPFAM" id="SSF64438">
    <property type="entry name" value="CNF1/YfiH-like putative cysteine hydrolases"/>
    <property type="match status" value="1"/>
</dbReference>
<keyword evidence="3" id="KW-0808">Transferase</keyword>
<dbReference type="InterPro" id="IPR011324">
    <property type="entry name" value="Cytotoxic_necrot_fac-like_cat"/>
</dbReference>
<dbReference type="CDD" id="cd16833">
    <property type="entry name" value="YfiH"/>
    <property type="match status" value="1"/>
</dbReference>
<comment type="caution">
    <text evidence="11">The sequence shown here is derived from an EMBL/GenBank/DDBJ whole genome shotgun (WGS) entry which is preliminary data.</text>
</comment>
<organism evidence="11 12">
    <name type="scientific">Saccharospirillum mangrovi</name>
    <dbReference type="NCBI Taxonomy" id="2161747"/>
    <lineage>
        <taxon>Bacteria</taxon>
        <taxon>Pseudomonadati</taxon>
        <taxon>Pseudomonadota</taxon>
        <taxon>Gammaproteobacteria</taxon>
        <taxon>Oceanospirillales</taxon>
        <taxon>Saccharospirillaceae</taxon>
        <taxon>Saccharospirillum</taxon>
    </lineage>
</organism>
<evidence type="ECO:0000256" key="1">
    <source>
        <dbReference type="ARBA" id="ARBA00000553"/>
    </source>
</evidence>
<dbReference type="Pfam" id="PF02578">
    <property type="entry name" value="Cu-oxidase_4"/>
    <property type="match status" value="1"/>
</dbReference>
<comment type="similarity">
    <text evidence="2 10">Belongs to the purine nucleoside phosphorylase YfiH/LACC1 family.</text>
</comment>
<evidence type="ECO:0000256" key="5">
    <source>
        <dbReference type="ARBA" id="ARBA00022801"/>
    </source>
</evidence>
<evidence type="ECO:0000256" key="10">
    <source>
        <dbReference type="RuleBase" id="RU361274"/>
    </source>
</evidence>